<dbReference type="InterPro" id="IPR041359">
    <property type="entry name" value="MetOD1"/>
</dbReference>
<proteinExistence type="predicted"/>
<evidence type="ECO:0000259" key="3">
    <source>
        <dbReference type="Pfam" id="PF18546"/>
    </source>
</evidence>
<evidence type="ECO:0000313" key="5">
    <source>
        <dbReference type="Proteomes" id="UP000754710"/>
    </source>
</evidence>
<dbReference type="InterPro" id="IPR036890">
    <property type="entry name" value="HATPase_C_sf"/>
</dbReference>
<dbReference type="CDD" id="cd16936">
    <property type="entry name" value="HATPase_RsbW-like"/>
    <property type="match status" value="1"/>
</dbReference>
<dbReference type="PANTHER" id="PTHR35526:SF3">
    <property type="entry name" value="ANTI-SIGMA-F FACTOR RSBW"/>
    <property type="match status" value="1"/>
</dbReference>
<keyword evidence="1" id="KW-0418">Kinase</keyword>
<dbReference type="PANTHER" id="PTHR35526">
    <property type="entry name" value="ANTI-SIGMA-F FACTOR RSBW-RELATED"/>
    <property type="match status" value="1"/>
</dbReference>
<dbReference type="Pfam" id="PF18546">
    <property type="entry name" value="MetOD1"/>
    <property type="match status" value="1"/>
</dbReference>
<organism evidence="4 5">
    <name type="scientific">Nocardioides jiangsuensis</name>
    <dbReference type="NCBI Taxonomy" id="2866161"/>
    <lineage>
        <taxon>Bacteria</taxon>
        <taxon>Bacillati</taxon>
        <taxon>Actinomycetota</taxon>
        <taxon>Actinomycetes</taxon>
        <taxon>Propionibacteriales</taxon>
        <taxon>Nocardioidaceae</taxon>
        <taxon>Nocardioides</taxon>
    </lineage>
</organism>
<keyword evidence="4" id="KW-0547">Nucleotide-binding</keyword>
<gene>
    <name evidence="4" type="ORF">K1X13_05820</name>
</gene>
<dbReference type="RefSeq" id="WP_221024027.1">
    <property type="nucleotide sequence ID" value="NZ_JAIEZQ010000001.1"/>
</dbReference>
<reference evidence="4 5" key="1">
    <citation type="submission" date="2021-08" db="EMBL/GenBank/DDBJ databases">
        <title>Nocardioides bacterium WL0053 sp. nov., isolated from the sediment.</title>
        <authorList>
            <person name="Wang L."/>
            <person name="Zhang D."/>
            <person name="Zhang A."/>
        </authorList>
    </citation>
    <scope>NUCLEOTIDE SEQUENCE [LARGE SCALE GENOMIC DNA]</scope>
    <source>
        <strain evidence="4 5">WL0053</strain>
    </source>
</reference>
<dbReference type="GO" id="GO:0005524">
    <property type="term" value="F:ATP binding"/>
    <property type="evidence" value="ECO:0007669"/>
    <property type="project" value="UniProtKB-KW"/>
</dbReference>
<keyword evidence="5" id="KW-1185">Reference proteome</keyword>
<comment type="caution">
    <text evidence="4">The sequence shown here is derived from an EMBL/GenBank/DDBJ whole genome shotgun (WGS) entry which is preliminary data.</text>
</comment>
<evidence type="ECO:0000256" key="1">
    <source>
        <dbReference type="ARBA" id="ARBA00022527"/>
    </source>
</evidence>
<feature type="domain" description="Histidine kinase/HSP90-like ATPase" evidence="2">
    <location>
        <begin position="312"/>
        <end position="428"/>
    </location>
</feature>
<keyword evidence="4" id="KW-0067">ATP-binding</keyword>
<protein>
    <submittedName>
        <fullName evidence="4">ATP-binding protein</fullName>
    </submittedName>
</protein>
<name>A0ABS7RIJ2_9ACTN</name>
<dbReference type="InterPro" id="IPR003594">
    <property type="entry name" value="HATPase_dom"/>
</dbReference>
<sequence length="444" mass="46614">MDWLLDPRHPGAPEAAASAVADHLARHADEHADATGADEEVAKAVAALPEGEQTVWLHLDWTASRPRLTLRPVDVAPDAFPGSTDDAPEGLRPVSGAHRAQLDEGAGTALASLDLDVPRRVGLQFDPEVGVLAGLDIDPERDGAAAVAVALAAAGEAHPVGSPEQVASVAGAVLSDASLDHEPADLREVTDAFVRAHAALGGTPTVVSRSEDRAELVIERCPFGSNVDHAPSLCRVTQTMAGRLASRVQGEATVVLDETIAQGDPACRLQVMLGPAPDDVAGNTYHWPPAGTAAFDDDPAPRLELTVSLPRESHSVPVVRRLAAQALRAFGVTDEDISDVELAITEACANVVDHAVESDSYEVDIELAADRCALTVIDRGGGFDATVVQDQEDDDAEHGRGISLMRALVDNVNFANEPQVGAVVHMVKELTYDSSHPLHSASKR</sequence>
<dbReference type="InterPro" id="IPR050267">
    <property type="entry name" value="Anti-sigma-factor_SerPK"/>
</dbReference>
<dbReference type="Pfam" id="PF13581">
    <property type="entry name" value="HATPase_c_2"/>
    <property type="match status" value="1"/>
</dbReference>
<keyword evidence="1" id="KW-0723">Serine/threonine-protein kinase</keyword>
<evidence type="ECO:0000259" key="2">
    <source>
        <dbReference type="Pfam" id="PF13581"/>
    </source>
</evidence>
<accession>A0ABS7RIJ2</accession>
<feature type="domain" description="Metanogen output" evidence="3">
    <location>
        <begin position="180"/>
        <end position="271"/>
    </location>
</feature>
<keyword evidence="1" id="KW-0808">Transferase</keyword>
<dbReference type="Gene3D" id="3.30.565.10">
    <property type="entry name" value="Histidine kinase-like ATPase, C-terminal domain"/>
    <property type="match status" value="1"/>
</dbReference>
<evidence type="ECO:0000313" key="4">
    <source>
        <dbReference type="EMBL" id="MBY9074334.1"/>
    </source>
</evidence>
<dbReference type="EMBL" id="JAIEZQ010000001">
    <property type="protein sequence ID" value="MBY9074334.1"/>
    <property type="molecule type" value="Genomic_DNA"/>
</dbReference>
<dbReference type="SUPFAM" id="SSF55874">
    <property type="entry name" value="ATPase domain of HSP90 chaperone/DNA topoisomerase II/histidine kinase"/>
    <property type="match status" value="1"/>
</dbReference>
<dbReference type="Proteomes" id="UP000754710">
    <property type="component" value="Unassembled WGS sequence"/>
</dbReference>